<comment type="caution">
    <text evidence="2">The sequence shown here is derived from an EMBL/GenBank/DDBJ whole genome shotgun (WGS) entry which is preliminary data.</text>
</comment>
<keyword evidence="3" id="KW-1185">Reference proteome</keyword>
<dbReference type="Pfam" id="PF03417">
    <property type="entry name" value="AAT"/>
    <property type="match status" value="1"/>
</dbReference>
<evidence type="ECO:0000259" key="1">
    <source>
        <dbReference type="Pfam" id="PF03417"/>
    </source>
</evidence>
<dbReference type="Gene3D" id="3.60.60.10">
    <property type="entry name" value="Penicillin V Acylase, Chain A"/>
    <property type="match status" value="1"/>
</dbReference>
<dbReference type="GO" id="GO:0016787">
    <property type="term" value="F:hydrolase activity"/>
    <property type="evidence" value="ECO:0007669"/>
    <property type="project" value="UniProtKB-KW"/>
</dbReference>
<evidence type="ECO:0000313" key="3">
    <source>
        <dbReference type="Proteomes" id="UP000523863"/>
    </source>
</evidence>
<dbReference type="InterPro" id="IPR005079">
    <property type="entry name" value="Peptidase_C45_hydrolase"/>
</dbReference>
<dbReference type="Proteomes" id="UP000523863">
    <property type="component" value="Unassembled WGS sequence"/>
</dbReference>
<protein>
    <submittedName>
        <fullName evidence="2">Putative choloylglycine hydrolase</fullName>
    </submittedName>
</protein>
<accession>A0A7W9DC60</accession>
<proteinExistence type="predicted"/>
<evidence type="ECO:0000313" key="2">
    <source>
        <dbReference type="EMBL" id="MBB5598821.1"/>
    </source>
</evidence>
<keyword evidence="2" id="KW-0378">Hydrolase</keyword>
<name>A0A7W9DC60_9MICC</name>
<gene>
    <name evidence="2" type="ORF">BKA12_001901</name>
</gene>
<dbReference type="InterPro" id="IPR047794">
    <property type="entry name" value="C45_proenzyme-like"/>
</dbReference>
<reference evidence="2 3" key="1">
    <citation type="submission" date="2020-08" db="EMBL/GenBank/DDBJ databases">
        <title>Sequencing the genomes of 1000 actinobacteria strains.</title>
        <authorList>
            <person name="Klenk H.-P."/>
        </authorList>
    </citation>
    <scope>NUCLEOTIDE SEQUENCE [LARGE SCALE GENOMIC DNA]</scope>
    <source>
        <strain evidence="2 3">DSM 23694</strain>
    </source>
</reference>
<dbReference type="EMBL" id="JACHBL010000001">
    <property type="protein sequence ID" value="MBB5598821.1"/>
    <property type="molecule type" value="Genomic_DNA"/>
</dbReference>
<organism evidence="2 3">
    <name type="scientific">Neomicrococcus lactis</name>
    <dbReference type="NCBI Taxonomy" id="732241"/>
    <lineage>
        <taxon>Bacteria</taxon>
        <taxon>Bacillati</taxon>
        <taxon>Actinomycetota</taxon>
        <taxon>Actinomycetes</taxon>
        <taxon>Micrococcales</taxon>
        <taxon>Micrococcaceae</taxon>
        <taxon>Neomicrococcus</taxon>
    </lineage>
</organism>
<dbReference type="InterPro" id="IPR029055">
    <property type="entry name" value="Ntn_hydrolases_N"/>
</dbReference>
<dbReference type="RefSeq" id="WP_183643091.1">
    <property type="nucleotide sequence ID" value="NZ_JACHBL010000001.1"/>
</dbReference>
<feature type="domain" description="Peptidase C45 hydrolase" evidence="1">
    <location>
        <begin position="173"/>
        <end position="374"/>
    </location>
</feature>
<sequence length="392" mass="43651">MTTTHCTPKTTFSHPFSFLTSGAGLRDIDWLSVDWAAIDWAAVDWASLYAPAQGSTSGSPDWTAAAAYPTGSREIEIFRIVEDKPGKQWKALFEATRAAYLGWYRSGDITERPSLEEAQRQLANHMPELVPTYRKMVELTGNDHDAARFLTMWNMPAFAPACSQVAFADPAPTLIRNYDYSPDLWERTIYTSAFRGKKVTGTGDCLWGLLDGMNESGLAVSLTFGGRPGSGEGFAIPIVIRYILETASTLEQAREILARIPVAMSYNVTVIDRSGESFTAFVAPGQPAEFSDHPAATNHHGVTPEFPEKAARFRSVERLEYLDGLLSEHREAETTFDEFLEKPLFSTEYSAGFGTLYSVMYRPTVGVAEYRWRGQHWRITHDDDAASRTIVL</sequence>
<dbReference type="SUPFAM" id="SSF56235">
    <property type="entry name" value="N-terminal nucleophile aminohydrolases (Ntn hydrolases)"/>
    <property type="match status" value="1"/>
</dbReference>
<dbReference type="AlphaFoldDB" id="A0A7W9DC60"/>
<dbReference type="NCBIfam" id="NF040521">
    <property type="entry name" value="C45_proenzyme"/>
    <property type="match status" value="1"/>
</dbReference>